<keyword evidence="4" id="KW-0418">Kinase</keyword>
<evidence type="ECO:0000313" key="4">
    <source>
        <dbReference type="EMBL" id="MDR6939629.1"/>
    </source>
</evidence>
<comment type="caution">
    <text evidence="4">The sequence shown here is derived from an EMBL/GenBank/DDBJ whole genome shotgun (WGS) entry which is preliminary data.</text>
</comment>
<dbReference type="GO" id="GO:0016301">
    <property type="term" value="F:kinase activity"/>
    <property type="evidence" value="ECO:0007669"/>
    <property type="project" value="UniProtKB-KW"/>
</dbReference>
<gene>
    <name evidence="4" type="ORF">J2S36_001172</name>
</gene>
<dbReference type="Gene3D" id="2.60.200.40">
    <property type="match status" value="1"/>
</dbReference>
<organism evidence="4 5">
    <name type="scientific">Arcanobacterium hippocoleae</name>
    <dbReference type="NCBI Taxonomy" id="149017"/>
    <lineage>
        <taxon>Bacteria</taxon>
        <taxon>Bacillati</taxon>
        <taxon>Actinomycetota</taxon>
        <taxon>Actinomycetes</taxon>
        <taxon>Actinomycetales</taxon>
        <taxon>Actinomycetaceae</taxon>
        <taxon>Arcanobacterium</taxon>
    </lineage>
</organism>
<comment type="similarity">
    <text evidence="2">Belongs to the diacylglycerol/lipid kinase family.</text>
</comment>
<comment type="cofactor">
    <cofactor evidence="1">
        <name>Mg(2+)</name>
        <dbReference type="ChEBI" id="CHEBI:18420"/>
    </cofactor>
</comment>
<dbReference type="EMBL" id="JAVDUJ010000001">
    <property type="protein sequence ID" value="MDR6939629.1"/>
    <property type="molecule type" value="Genomic_DNA"/>
</dbReference>
<dbReference type="Pfam" id="PF00781">
    <property type="entry name" value="DAGK_cat"/>
    <property type="match status" value="1"/>
</dbReference>
<evidence type="ECO:0000256" key="1">
    <source>
        <dbReference type="ARBA" id="ARBA00001946"/>
    </source>
</evidence>
<dbReference type="InterPro" id="IPR017438">
    <property type="entry name" value="ATP-NAD_kinase_N"/>
</dbReference>
<dbReference type="PANTHER" id="PTHR12358">
    <property type="entry name" value="SPHINGOSINE KINASE"/>
    <property type="match status" value="1"/>
</dbReference>
<sequence length="363" mass="39037">MKRAHKHLRKVIRNISPTTLQSILGTVGEPDSGPAYVVYNPTKEANWEELRKYLLEASVAASLPEPVWLETTAEDPGPGQTRKAIAAGASVVIAAGGDGTVRAVAEELAGTNTPLGLLPVGTGNLLARNLDLPLNSPRDMASIALTGSTRPIDVGWIEIADNLHDERLVQWARKEELKLAKPGKYAFIVISGMGFDADVMDSTSSSLKDKVGWLAYVSAGMKNLFADKMHVAIHLGDSGKRINTEARSVMLMNCGELTGGIVLDPNVDPSDSWLELAVLNIKGGVFGWVDLVRRVLAKNLGVRDRSWLPENSVAGDLDTLRVRTCTVHTGTLQAVQIDGDVLGYTNKLSVSLDPGALHVRVRK</sequence>
<keyword evidence="5" id="KW-1185">Reference proteome</keyword>
<dbReference type="SMART" id="SM00046">
    <property type="entry name" value="DAGKc"/>
    <property type="match status" value="1"/>
</dbReference>
<reference evidence="4 5" key="1">
    <citation type="submission" date="2023-07" db="EMBL/GenBank/DDBJ databases">
        <title>Sequencing the genomes of 1000 actinobacteria strains.</title>
        <authorList>
            <person name="Klenk H.-P."/>
        </authorList>
    </citation>
    <scope>NUCLEOTIDE SEQUENCE [LARGE SCALE GENOMIC DNA]</scope>
    <source>
        <strain evidence="4 5">DSM 15539</strain>
    </source>
</reference>
<protein>
    <submittedName>
        <fullName evidence="4">Diacylglycerol kinase family enzyme</fullName>
    </submittedName>
</protein>
<dbReference type="InterPro" id="IPR001206">
    <property type="entry name" value="Diacylglycerol_kinase_cat_dom"/>
</dbReference>
<dbReference type="InterPro" id="IPR016064">
    <property type="entry name" value="NAD/diacylglycerol_kinase_sf"/>
</dbReference>
<keyword evidence="4" id="KW-0808">Transferase</keyword>
<evidence type="ECO:0000313" key="5">
    <source>
        <dbReference type="Proteomes" id="UP001266099"/>
    </source>
</evidence>
<dbReference type="InterPro" id="IPR050187">
    <property type="entry name" value="Lipid_Phosphate_FormReg"/>
</dbReference>
<evidence type="ECO:0000256" key="2">
    <source>
        <dbReference type="ARBA" id="ARBA00005983"/>
    </source>
</evidence>
<dbReference type="Proteomes" id="UP001266099">
    <property type="component" value="Unassembled WGS sequence"/>
</dbReference>
<dbReference type="PROSITE" id="PS50146">
    <property type="entry name" value="DAGK"/>
    <property type="match status" value="1"/>
</dbReference>
<dbReference type="PANTHER" id="PTHR12358:SF54">
    <property type="entry name" value="SPHINGOSINE KINASE RELATED PROTEIN"/>
    <property type="match status" value="1"/>
</dbReference>
<accession>A0ABU1T2N6</accession>
<dbReference type="Gene3D" id="3.40.50.10330">
    <property type="entry name" value="Probable inorganic polyphosphate/atp-NAD kinase, domain 1"/>
    <property type="match status" value="1"/>
</dbReference>
<name>A0ABU1T2N6_9ACTO</name>
<proteinExistence type="inferred from homology"/>
<evidence type="ECO:0000259" key="3">
    <source>
        <dbReference type="PROSITE" id="PS50146"/>
    </source>
</evidence>
<dbReference type="SUPFAM" id="SSF111331">
    <property type="entry name" value="NAD kinase/diacylglycerol kinase-like"/>
    <property type="match status" value="1"/>
</dbReference>
<feature type="domain" description="DAGKc" evidence="3">
    <location>
        <begin position="30"/>
        <end position="161"/>
    </location>
</feature>